<keyword evidence="1" id="KW-0812">Transmembrane</keyword>
<keyword evidence="1" id="KW-1133">Transmembrane helix</keyword>
<dbReference type="Gene3D" id="3.40.30.10">
    <property type="entry name" value="Glutaredoxin"/>
    <property type="match status" value="1"/>
</dbReference>
<evidence type="ECO:0000313" key="5">
    <source>
        <dbReference type="EMBL" id="VWQ32250.1"/>
    </source>
</evidence>
<evidence type="ECO:0000313" key="6">
    <source>
        <dbReference type="Proteomes" id="UP000067206"/>
    </source>
</evidence>
<evidence type="ECO:0000313" key="3">
    <source>
        <dbReference type="EMBL" id="ALE08687.1"/>
    </source>
</evidence>
<feature type="transmembrane region" description="Helical" evidence="1">
    <location>
        <begin position="40"/>
        <end position="61"/>
    </location>
</feature>
<organism evidence="3 6">
    <name type="scientific">Bifidobacterium longum subsp. infantis</name>
    <dbReference type="NCBI Taxonomy" id="1682"/>
    <lineage>
        <taxon>Bacteria</taxon>
        <taxon>Bacillati</taxon>
        <taxon>Actinomycetota</taxon>
        <taxon>Actinomycetes</taxon>
        <taxon>Bifidobacteriales</taxon>
        <taxon>Bifidobacteriaceae</taxon>
        <taxon>Bifidobacterium</taxon>
    </lineage>
</organism>
<dbReference type="EMBL" id="CP010411">
    <property type="protein sequence ID" value="ALE08687.1"/>
    <property type="molecule type" value="Genomic_DNA"/>
</dbReference>
<dbReference type="Pfam" id="PF13462">
    <property type="entry name" value="Thioredoxin_4"/>
    <property type="match status" value="1"/>
</dbReference>
<dbReference type="AlphaFoldDB" id="A0A0M4MDG2"/>
<feature type="domain" description="Thioredoxin-like fold" evidence="2">
    <location>
        <begin position="115"/>
        <end position="204"/>
    </location>
</feature>
<evidence type="ECO:0000313" key="4">
    <source>
        <dbReference type="EMBL" id="VWQ26962.1"/>
    </source>
</evidence>
<evidence type="ECO:0000259" key="2">
    <source>
        <dbReference type="Pfam" id="PF13462"/>
    </source>
</evidence>
<dbReference type="InterPro" id="IPR036249">
    <property type="entry name" value="Thioredoxin-like_sf"/>
</dbReference>
<accession>A0A0M4MDG2</accession>
<dbReference type="EMBL" id="CABWKI010000001">
    <property type="protein sequence ID" value="VWQ32250.1"/>
    <property type="molecule type" value="Genomic_DNA"/>
</dbReference>
<protein>
    <submittedName>
        <fullName evidence="3">DsBG</fullName>
    </submittedName>
    <submittedName>
        <fullName evidence="4">Serine/threonine-protein kinase PknE</fullName>
    </submittedName>
</protein>
<name>A0A0M4MDG2_BIFLI</name>
<keyword evidence="4" id="KW-0808">Transferase</keyword>
<gene>
    <name evidence="4" type="primary">pknE</name>
    <name evidence="5" type="ORF">BIFLH664_00029</name>
    <name evidence="4" type="ORF">BIFLH665_00051</name>
    <name evidence="3" type="ORF">RY67_629</name>
</gene>
<dbReference type="SUPFAM" id="SSF52833">
    <property type="entry name" value="Thioredoxin-like"/>
    <property type="match status" value="1"/>
</dbReference>
<proteinExistence type="predicted"/>
<reference evidence="7 8" key="2">
    <citation type="submission" date="2019-10" db="EMBL/GenBank/DDBJ databases">
        <authorList>
            <consortium name="Melissa Lawson"/>
            <person name="O'neill I."/>
        </authorList>
    </citation>
    <scope>NUCLEOTIDE SEQUENCE [LARGE SCALE GENOMIC DNA]</scope>
    <source>
        <strain evidence="5">LH_664</strain>
        <strain evidence="4">LH_665</strain>
    </source>
</reference>
<keyword evidence="4" id="KW-0418">Kinase</keyword>
<dbReference type="Proteomes" id="UP000494179">
    <property type="component" value="Unassembled WGS sequence"/>
</dbReference>
<sequence length="322" mass="34948">MPDSKRQAKRATRAERRAAEETALQVQAAQAAKERKQQTLIGCIVVAIIVVLVAIAGFAVYKAMNPANSGEQASMTVDEAYSKIDKVKTKPAKASDKAGFLISSKGYSQKIDDAPTVSIYMEPLCPGCAAVNRQLDPTLVKLMNAGQLNIDLHFLNFQDNKSSDNYSNRAFNGAIYIAEHDDDPDHLMQYLSNIYAEDFQPGELSNYVSVSDNKLKKQAINAGVSEDVAAAAFSGDNEYVDWLTASNNYTILRPELFSSSGSFSSPTLTINGEYWDLHQLSLAKTSMVDGFLKAIGLDSDQVGVEGQMPSIGANKKPISLTD</sequence>
<dbReference type="RefSeq" id="WP_060620296.1">
    <property type="nucleotide sequence ID" value="NZ_CABWKE010000001.1"/>
</dbReference>
<evidence type="ECO:0000313" key="8">
    <source>
        <dbReference type="Proteomes" id="UP000494270"/>
    </source>
</evidence>
<evidence type="ECO:0000256" key="1">
    <source>
        <dbReference type="SAM" id="Phobius"/>
    </source>
</evidence>
<reference evidence="3 6" key="1">
    <citation type="submission" date="2014-12" db="EMBL/GenBank/DDBJ databases">
        <title>Complete genome sequence of Bifidobacterium longum subsp. infantis BT1.</title>
        <authorList>
            <person name="Kim J.F."/>
            <person name="Kwak M.-J."/>
        </authorList>
    </citation>
    <scope>NUCLEOTIDE SEQUENCE [LARGE SCALE GENOMIC DNA]</scope>
    <source>
        <strain evidence="3 6">BT1</strain>
    </source>
</reference>
<dbReference type="EMBL" id="CABWKE010000001">
    <property type="protein sequence ID" value="VWQ26962.1"/>
    <property type="molecule type" value="Genomic_DNA"/>
</dbReference>
<dbReference type="Proteomes" id="UP000494270">
    <property type="component" value="Unassembled WGS sequence"/>
</dbReference>
<dbReference type="Proteomes" id="UP000067206">
    <property type="component" value="Chromosome"/>
</dbReference>
<evidence type="ECO:0000313" key="7">
    <source>
        <dbReference type="Proteomes" id="UP000494179"/>
    </source>
</evidence>
<dbReference type="GO" id="GO:0016301">
    <property type="term" value="F:kinase activity"/>
    <property type="evidence" value="ECO:0007669"/>
    <property type="project" value="UniProtKB-KW"/>
</dbReference>
<dbReference type="PATRIC" id="fig|1682.24.peg.606"/>
<dbReference type="InterPro" id="IPR012336">
    <property type="entry name" value="Thioredoxin-like_fold"/>
</dbReference>
<keyword evidence="1" id="KW-0472">Membrane</keyword>